<dbReference type="Proteomes" id="UP000234579">
    <property type="component" value="Unassembled WGS sequence"/>
</dbReference>
<evidence type="ECO:0000313" key="3">
    <source>
        <dbReference type="Proteomes" id="UP000215261"/>
    </source>
</evidence>
<sequence length="67" mass="7237">MKYGIKSPYGNILGTGLRKVINSLVSAVKNIDSKNSVLNKLGIKEDEIVDANGNLRSLTEIMGMDSI</sequence>
<reference evidence="1 3" key="1">
    <citation type="submission" date="2016-03" db="EMBL/GenBank/DDBJ databases">
        <title>Sequencing of Lactobacillus Species from Commercial Turkeys.</title>
        <authorList>
            <person name="Johnson T.J."/>
            <person name="Youmans B.P."/>
            <person name="Case K.A."/>
        </authorList>
    </citation>
    <scope>NUCLEOTIDE SEQUENCE [LARGE SCALE GENOMIC DNA]</scope>
    <source>
        <strain evidence="1 3">UMNLA1</strain>
    </source>
</reference>
<protein>
    <submittedName>
        <fullName evidence="1">Uncharacterized protein</fullName>
    </submittedName>
</protein>
<gene>
    <name evidence="1" type="ORF">AYP69_06095</name>
    <name evidence="2" type="ORF">CYR79_08175</name>
</gene>
<dbReference type="EMBL" id="LUGO01000050">
    <property type="protein sequence ID" value="OXS39966.1"/>
    <property type="molecule type" value="Genomic_DNA"/>
</dbReference>
<dbReference type="AlphaFoldDB" id="A0A231QNZ8"/>
<evidence type="ECO:0000313" key="2">
    <source>
        <dbReference type="EMBL" id="PLA76013.1"/>
    </source>
</evidence>
<accession>A0A231QNZ8</accession>
<organism evidence="1 3">
    <name type="scientific">Ligilactobacillus agilis</name>
    <dbReference type="NCBI Taxonomy" id="1601"/>
    <lineage>
        <taxon>Bacteria</taxon>
        <taxon>Bacillati</taxon>
        <taxon>Bacillota</taxon>
        <taxon>Bacilli</taxon>
        <taxon>Lactobacillales</taxon>
        <taxon>Lactobacillaceae</taxon>
        <taxon>Ligilactobacillus</taxon>
    </lineage>
</organism>
<comment type="caution">
    <text evidence="1">The sequence shown here is derived from an EMBL/GenBank/DDBJ whole genome shotgun (WGS) entry which is preliminary data.</text>
</comment>
<proteinExistence type="predicted"/>
<name>A0A231QNZ8_9LACO</name>
<reference evidence="2" key="3">
    <citation type="submission" date="2017-12" db="EMBL/GenBank/DDBJ databases">
        <authorList>
            <person name="Hurst M.R.H."/>
        </authorList>
    </citation>
    <scope>NUCLEOTIDE SEQUENCE [LARGE SCALE GENOMIC DNA]</scope>
    <source>
        <strain evidence="2">268A</strain>
    </source>
</reference>
<reference evidence="4" key="2">
    <citation type="submission" date="2017-12" db="EMBL/GenBank/DDBJ databases">
        <authorList>
            <person name="Christensen H."/>
        </authorList>
    </citation>
    <scope>NUCLEOTIDE SEQUENCE [LARGE SCALE GENOMIC DNA]</scope>
    <source>
        <strain evidence="4">268A</strain>
    </source>
</reference>
<evidence type="ECO:0000313" key="4">
    <source>
        <dbReference type="Proteomes" id="UP000234579"/>
    </source>
</evidence>
<dbReference type="RefSeq" id="WP_089144721.1">
    <property type="nucleotide sequence ID" value="NZ_CP049761.1"/>
</dbReference>
<dbReference type="Proteomes" id="UP000215261">
    <property type="component" value="Unassembled WGS sequence"/>
</dbReference>
<evidence type="ECO:0000313" key="1">
    <source>
        <dbReference type="EMBL" id="OXS39966.1"/>
    </source>
</evidence>
<dbReference type="EMBL" id="PKGI01000041">
    <property type="protein sequence ID" value="PLA76013.1"/>
    <property type="molecule type" value="Genomic_DNA"/>
</dbReference>